<evidence type="ECO:0000259" key="3">
    <source>
        <dbReference type="Pfam" id="PF00700"/>
    </source>
</evidence>
<dbReference type="EMBL" id="UINC01003714">
    <property type="protein sequence ID" value="SVA08662.1"/>
    <property type="molecule type" value="Genomic_DNA"/>
</dbReference>
<sequence>MRVNHNTAAINSLRHLSSNTNDTKKNLERLSSGMKINSAADSPAELMISEQMRTQISGLNQAVKNSETSISMVQTAEGVLSEFSSMLISMRQLALHAANDGAADEKMLQADQLEVEELLSTMDRIAVSTQFGTKILFDGSNAVDGVAVGDGLTFYSASPVTQQAPTKQGYSVDIEQVAARAEVNAGRRMSLEEIEKGASFVLKENNRVMEMDTNEERNLKKNIQQLLGNFRRSPETFSRENTEARLADLIARSLQKKADESGLSVIIVINENGMLTVKHKHYGSRPNFAVSTNLSGLFGEKPGTIKLSSGGQDVSGYIQGDLAIGEGQFLHGAQGSPTEGIIVQYDKELGHRVEYIKDEQGRVIGQKLVKQTNEEMVGKDVEGYVHITQRSVVYQVGANRNQTISFSLDNLRTGQIARGVENKSEFKSLADIDLTSSTGAQDSIKLIDKAIQDIGVLRGNLGSFQRNSLESNLRNLRISSENLTNAESIIRDSDMAAEMSDFTKNQILIASGTAMAAQANQIPKSVLQLIGSVTQ</sequence>
<dbReference type="PRINTS" id="PR00207">
    <property type="entry name" value="FLAGELLIN"/>
</dbReference>
<proteinExistence type="predicted"/>
<dbReference type="Gene3D" id="6.10.10.10">
    <property type="entry name" value="Flagellar export chaperone, C-terminal domain"/>
    <property type="match status" value="1"/>
</dbReference>
<dbReference type="SUPFAM" id="SSF64518">
    <property type="entry name" value="Phase 1 flagellin"/>
    <property type="match status" value="1"/>
</dbReference>
<dbReference type="InterPro" id="IPR046358">
    <property type="entry name" value="Flagellin_C"/>
</dbReference>
<dbReference type="Pfam" id="PF00669">
    <property type="entry name" value="Flagellin_N"/>
    <property type="match status" value="1"/>
</dbReference>
<evidence type="ECO:0000256" key="1">
    <source>
        <dbReference type="ARBA" id="ARBA00023143"/>
    </source>
</evidence>
<dbReference type="InterPro" id="IPR042187">
    <property type="entry name" value="Flagellin_C_sub2"/>
</dbReference>
<feature type="domain" description="Flagellin N-terminal" evidence="2">
    <location>
        <begin position="3"/>
        <end position="141"/>
    </location>
</feature>
<dbReference type="Gene3D" id="1.20.1330.10">
    <property type="entry name" value="f41 fragment of flagellin, N-terminal domain"/>
    <property type="match status" value="2"/>
</dbReference>
<feature type="domain" description="Flagellin C-terminal" evidence="3">
    <location>
        <begin position="444"/>
        <end position="530"/>
    </location>
</feature>
<evidence type="ECO:0008006" key="5">
    <source>
        <dbReference type="Google" id="ProtNLM"/>
    </source>
</evidence>
<dbReference type="GO" id="GO:0009288">
    <property type="term" value="C:bacterial-type flagellum"/>
    <property type="evidence" value="ECO:0007669"/>
    <property type="project" value="InterPro"/>
</dbReference>
<dbReference type="InterPro" id="IPR001492">
    <property type="entry name" value="Flagellin"/>
</dbReference>
<dbReference type="Pfam" id="PF00700">
    <property type="entry name" value="Flagellin_C"/>
    <property type="match status" value="1"/>
</dbReference>
<accession>A0A381SXD2</accession>
<keyword evidence="1" id="KW-0975">Bacterial flagellum</keyword>
<dbReference type="PANTHER" id="PTHR42792">
    <property type="entry name" value="FLAGELLIN"/>
    <property type="match status" value="1"/>
</dbReference>
<name>A0A381SXD2_9ZZZZ</name>
<evidence type="ECO:0000259" key="2">
    <source>
        <dbReference type="Pfam" id="PF00669"/>
    </source>
</evidence>
<gene>
    <name evidence="4" type="ORF">METZ01_LOCUS61516</name>
</gene>
<organism evidence="4">
    <name type="scientific">marine metagenome</name>
    <dbReference type="NCBI Taxonomy" id="408172"/>
    <lineage>
        <taxon>unclassified sequences</taxon>
        <taxon>metagenomes</taxon>
        <taxon>ecological metagenomes</taxon>
    </lineage>
</organism>
<evidence type="ECO:0000313" key="4">
    <source>
        <dbReference type="EMBL" id="SVA08662.1"/>
    </source>
</evidence>
<dbReference type="PANTHER" id="PTHR42792:SF2">
    <property type="entry name" value="FLAGELLIN"/>
    <property type="match status" value="1"/>
</dbReference>
<dbReference type="GO" id="GO:0005198">
    <property type="term" value="F:structural molecule activity"/>
    <property type="evidence" value="ECO:0007669"/>
    <property type="project" value="InterPro"/>
</dbReference>
<dbReference type="AlphaFoldDB" id="A0A381SXD2"/>
<protein>
    <recommendedName>
        <fullName evidence="5">Flagellin</fullName>
    </recommendedName>
</protein>
<dbReference type="InterPro" id="IPR001029">
    <property type="entry name" value="Flagellin_N"/>
</dbReference>
<reference evidence="4" key="1">
    <citation type="submission" date="2018-05" db="EMBL/GenBank/DDBJ databases">
        <authorList>
            <person name="Lanie J.A."/>
            <person name="Ng W.-L."/>
            <person name="Kazmierczak K.M."/>
            <person name="Andrzejewski T.M."/>
            <person name="Davidsen T.M."/>
            <person name="Wayne K.J."/>
            <person name="Tettelin H."/>
            <person name="Glass J.I."/>
            <person name="Rusch D."/>
            <person name="Podicherti R."/>
            <person name="Tsui H.-C.T."/>
            <person name="Winkler M.E."/>
        </authorList>
    </citation>
    <scope>NUCLEOTIDE SEQUENCE</scope>
</reference>